<reference evidence="2 3" key="1">
    <citation type="submission" date="2014-04" db="EMBL/GenBank/DDBJ databases">
        <authorList>
            <consortium name="DOE Joint Genome Institute"/>
            <person name="Kuo A."/>
            <person name="Tarkka M."/>
            <person name="Buscot F."/>
            <person name="Kohler A."/>
            <person name="Nagy L.G."/>
            <person name="Floudas D."/>
            <person name="Copeland A."/>
            <person name="Barry K.W."/>
            <person name="Cichocki N."/>
            <person name="Veneault-Fourrey C."/>
            <person name="LaButti K."/>
            <person name="Lindquist E.A."/>
            <person name="Lipzen A."/>
            <person name="Lundell T."/>
            <person name="Morin E."/>
            <person name="Murat C."/>
            <person name="Sun H."/>
            <person name="Tunlid A."/>
            <person name="Henrissat B."/>
            <person name="Grigoriev I.V."/>
            <person name="Hibbett D.S."/>
            <person name="Martin F."/>
            <person name="Nordberg H.P."/>
            <person name="Cantor M.N."/>
            <person name="Hua S.X."/>
        </authorList>
    </citation>
    <scope>NUCLEOTIDE SEQUENCE [LARGE SCALE GENOMIC DNA]</scope>
    <source>
        <strain evidence="2 3">F 1598</strain>
    </source>
</reference>
<dbReference type="EMBL" id="KN833080">
    <property type="protein sequence ID" value="KIM73539.1"/>
    <property type="molecule type" value="Genomic_DNA"/>
</dbReference>
<feature type="compositionally biased region" description="Polar residues" evidence="1">
    <location>
        <begin position="488"/>
        <end position="509"/>
    </location>
</feature>
<dbReference type="Proteomes" id="UP000054166">
    <property type="component" value="Unassembled WGS sequence"/>
</dbReference>
<reference evidence="3" key="2">
    <citation type="submission" date="2015-01" db="EMBL/GenBank/DDBJ databases">
        <title>Evolutionary Origins and Diversification of the Mycorrhizal Mutualists.</title>
        <authorList>
            <consortium name="DOE Joint Genome Institute"/>
            <consortium name="Mycorrhizal Genomics Consortium"/>
            <person name="Kohler A."/>
            <person name="Kuo A."/>
            <person name="Nagy L.G."/>
            <person name="Floudas D."/>
            <person name="Copeland A."/>
            <person name="Barry K.W."/>
            <person name="Cichocki N."/>
            <person name="Veneault-Fourrey C."/>
            <person name="LaButti K."/>
            <person name="Lindquist E.A."/>
            <person name="Lipzen A."/>
            <person name="Lundell T."/>
            <person name="Morin E."/>
            <person name="Murat C."/>
            <person name="Riley R."/>
            <person name="Ohm R."/>
            <person name="Sun H."/>
            <person name="Tunlid A."/>
            <person name="Henrissat B."/>
            <person name="Grigoriev I.V."/>
            <person name="Hibbett D.S."/>
            <person name="Martin F."/>
        </authorList>
    </citation>
    <scope>NUCLEOTIDE SEQUENCE [LARGE SCALE GENOMIC DNA]</scope>
    <source>
        <strain evidence="3">F 1598</strain>
    </source>
</reference>
<sequence>MGAKPKVLNLDNKKKKKLPEWQAYLHLFYDDKIKDVVTEEWPAERARLLEKKSNGEKIKEAPKEAPLWFCNKICQVEFNLETNEVKKEVEDYRQSLLGNIPNENSADAEKAKRVAIAQARAKAQSLLGDTVSRALEQIKDQTGYIGFIALAGPDVQRGGEIKTLSLFSGMTALGHDFGHLYGSKRWKEQVTNPLGKFAERVYPPDIRKEWALPDDTDLTVVGSNPPSRATTVDPNPQTRSIKKANNDAPANMPSHNELGDINNSDDGDPNFELMLEERPDDKDEDDNKDEDNEDDDEDDGSKSTNKAPHWDNGEPLSPEGRKHIMNMKSDYEWAQAMNKRRNERKLRELEVKNGIGDLFKMNKDKSKAETKTRVKSNPTNPTAATTRVTRSCVLDSKASTDQLQDTSPLESIPTTSESTQSRPPNSTLDIPTSEVTQSHLPDSMLDISLLVRQADEPPDATSDTTQSRLPDSMFVISTPVRQADEPSDATSDATQSRPPDSTPVISSPVRQADEPDGLPLDDIAKESSLIDTHPCRDQWPSWMSHAVSCFEDYNNSAKWRRLLLLWLDLEDKLGYPYGQTKSVLLDKAKRPEEIDHWLKSGRKFNAMPMVNYEFGAAWMRWWLHLQPKWRGSGPNLSRDIPGDGTWTELQKGGLNGFFLLILSYCWWGVNALNREDKLEHAHWEETYNDIKWDTIQSEYPIVTQIIL</sequence>
<evidence type="ECO:0000313" key="3">
    <source>
        <dbReference type="Proteomes" id="UP000054166"/>
    </source>
</evidence>
<dbReference type="STRING" id="765440.A0A0C3F052"/>
<protein>
    <submittedName>
        <fullName evidence="2">Uncharacterized protein</fullName>
    </submittedName>
</protein>
<dbReference type="OrthoDB" id="2803783at2759"/>
<evidence type="ECO:0000256" key="1">
    <source>
        <dbReference type="SAM" id="MobiDB-lite"/>
    </source>
</evidence>
<dbReference type="HOGENOM" id="CLU_372586_0_0_1"/>
<keyword evidence="3" id="KW-1185">Reference proteome</keyword>
<proteinExistence type="predicted"/>
<gene>
    <name evidence="2" type="ORF">PILCRDRAFT_15191</name>
</gene>
<feature type="compositionally biased region" description="Basic and acidic residues" evidence="1">
    <location>
        <begin position="360"/>
        <end position="372"/>
    </location>
</feature>
<dbReference type="AlphaFoldDB" id="A0A0C3F052"/>
<feature type="region of interest" description="Disordered" evidence="1">
    <location>
        <begin position="216"/>
        <end position="327"/>
    </location>
</feature>
<feature type="compositionally biased region" description="Polar residues" evidence="1">
    <location>
        <begin position="221"/>
        <end position="239"/>
    </location>
</feature>
<accession>A0A0C3F052</accession>
<name>A0A0C3F052_PILCF</name>
<feature type="region of interest" description="Disordered" evidence="1">
    <location>
        <begin position="481"/>
        <end position="518"/>
    </location>
</feature>
<feature type="region of interest" description="Disordered" evidence="1">
    <location>
        <begin position="360"/>
        <end position="438"/>
    </location>
</feature>
<organism evidence="2 3">
    <name type="scientific">Piloderma croceum (strain F 1598)</name>
    <dbReference type="NCBI Taxonomy" id="765440"/>
    <lineage>
        <taxon>Eukaryota</taxon>
        <taxon>Fungi</taxon>
        <taxon>Dikarya</taxon>
        <taxon>Basidiomycota</taxon>
        <taxon>Agaricomycotina</taxon>
        <taxon>Agaricomycetes</taxon>
        <taxon>Agaricomycetidae</taxon>
        <taxon>Atheliales</taxon>
        <taxon>Atheliaceae</taxon>
        <taxon>Piloderma</taxon>
    </lineage>
</organism>
<evidence type="ECO:0000313" key="2">
    <source>
        <dbReference type="EMBL" id="KIM73539.1"/>
    </source>
</evidence>
<feature type="compositionally biased region" description="Polar residues" evidence="1">
    <location>
        <begin position="397"/>
        <end position="438"/>
    </location>
</feature>
<feature type="compositionally biased region" description="Acidic residues" evidence="1">
    <location>
        <begin position="282"/>
        <end position="299"/>
    </location>
</feature>
<feature type="compositionally biased region" description="Polar residues" evidence="1">
    <location>
        <begin position="375"/>
        <end position="389"/>
    </location>
</feature>
<dbReference type="InParanoid" id="A0A0C3F052"/>